<protein>
    <submittedName>
        <fullName evidence="7">AT-hook motif nuclear-localized protein 21-like</fullName>
    </submittedName>
</protein>
<dbReference type="PANTHER" id="PTHR31100">
    <property type="entry name" value="AT-HOOK MOTIF NUCLEAR-LOCALIZED PROTEIN 15"/>
    <property type="match status" value="1"/>
</dbReference>
<sequence length="223" mass="22869">MVGLVGRGGSGLVVGIGEELVTSNTSSGDVVAHRPRGRPPNSKNKPKPPVIITQESANTLQAHKLEVSSGCDVFELIATYVRKRQRGICIFSSSGTVKNVSLRQPAAAGSVMTLHGWFEVLSLSGSFLPPLAPPGATNLTIYLAGRYDQVVGGNVVGALIASGPVIVIAASFTNVAYERLSLDEEPPMVSQPSVGGDGSGSSGAVAGGSNNKFSDPSLGLPLF</sequence>
<evidence type="ECO:0000313" key="6">
    <source>
        <dbReference type="Proteomes" id="UP001652660"/>
    </source>
</evidence>
<proteinExistence type="predicted"/>
<dbReference type="GO" id="GO:0003700">
    <property type="term" value="F:DNA-binding transcription factor activity"/>
    <property type="evidence" value="ECO:0007669"/>
    <property type="project" value="TreeGrafter"/>
</dbReference>
<gene>
    <name evidence="7" type="primary">LOC113736761</name>
</gene>
<dbReference type="Proteomes" id="UP001652660">
    <property type="component" value="Chromosome 1c"/>
</dbReference>
<feature type="region of interest" description="Disordered" evidence="4">
    <location>
        <begin position="186"/>
        <end position="223"/>
    </location>
</feature>
<dbReference type="InterPro" id="IPR014476">
    <property type="entry name" value="AHL15-29"/>
</dbReference>
<evidence type="ECO:0000259" key="5">
    <source>
        <dbReference type="PROSITE" id="PS51742"/>
    </source>
</evidence>
<dbReference type="GO" id="GO:0003680">
    <property type="term" value="F:minor groove of adenine-thymine-rich DNA binding"/>
    <property type="evidence" value="ECO:0007669"/>
    <property type="project" value="InterPro"/>
</dbReference>
<evidence type="ECO:0000256" key="2">
    <source>
        <dbReference type="ARBA" id="ARBA00023125"/>
    </source>
</evidence>
<accession>A0A6P6WW61</accession>
<dbReference type="AlphaFoldDB" id="A0A6P6WW61"/>
<feature type="domain" description="PPC" evidence="5">
    <location>
        <begin position="57"/>
        <end position="193"/>
    </location>
</feature>
<keyword evidence="6" id="KW-1185">Reference proteome</keyword>
<evidence type="ECO:0000256" key="1">
    <source>
        <dbReference type="ARBA" id="ARBA00023015"/>
    </source>
</evidence>
<dbReference type="OrthoDB" id="1900597at2759"/>
<dbReference type="InterPro" id="IPR005175">
    <property type="entry name" value="PPC_dom"/>
</dbReference>
<keyword evidence="2" id="KW-0238">DNA-binding</keyword>
<dbReference type="PROSITE" id="PS51742">
    <property type="entry name" value="PPC"/>
    <property type="match status" value="1"/>
</dbReference>
<reference evidence="7" key="2">
    <citation type="submission" date="2025-08" db="UniProtKB">
        <authorList>
            <consortium name="RefSeq"/>
        </authorList>
    </citation>
    <scope>IDENTIFICATION</scope>
    <source>
        <tissue evidence="7">Leaves</tissue>
    </source>
</reference>
<evidence type="ECO:0000313" key="7">
    <source>
        <dbReference type="RefSeq" id="XP_027119659.1"/>
    </source>
</evidence>
<dbReference type="GO" id="GO:0005634">
    <property type="term" value="C:nucleus"/>
    <property type="evidence" value="ECO:0007669"/>
    <property type="project" value="TreeGrafter"/>
</dbReference>
<dbReference type="Pfam" id="PF03479">
    <property type="entry name" value="PCC"/>
    <property type="match status" value="1"/>
</dbReference>
<dbReference type="RefSeq" id="XP_027119659.1">
    <property type="nucleotide sequence ID" value="XM_027263858.2"/>
</dbReference>
<keyword evidence="3" id="KW-0804">Transcription</keyword>
<feature type="region of interest" description="Disordered" evidence="4">
    <location>
        <begin position="25"/>
        <end position="49"/>
    </location>
</feature>
<name>A0A6P6WW61_COFAR</name>
<dbReference type="Gene3D" id="3.30.1330.80">
    <property type="entry name" value="Hypothetical protein, similar to alpha- acetolactate decarboxylase, domain 2"/>
    <property type="match status" value="1"/>
</dbReference>
<dbReference type="PANTHER" id="PTHR31100:SF68">
    <property type="entry name" value="PPC DOMAIN-CONTAINING PROTEIN"/>
    <property type="match status" value="1"/>
</dbReference>
<evidence type="ECO:0000256" key="4">
    <source>
        <dbReference type="SAM" id="MobiDB-lite"/>
    </source>
</evidence>
<evidence type="ECO:0000256" key="3">
    <source>
        <dbReference type="ARBA" id="ARBA00023163"/>
    </source>
</evidence>
<dbReference type="SUPFAM" id="SSF117856">
    <property type="entry name" value="AF0104/ALDC/Ptd012-like"/>
    <property type="match status" value="1"/>
</dbReference>
<reference evidence="6" key="1">
    <citation type="journal article" date="2025" name="Foods">
        <title>Unveiling the Microbial Signatures of Arabica Coffee Cherries: Insights into Ripeness Specific Diversity, Functional Traits, and Implications for Quality and Safety.</title>
        <authorList>
            <consortium name="RefSeq"/>
            <person name="Tenea G.N."/>
            <person name="Cifuentes V."/>
            <person name="Reyes P."/>
            <person name="Cevallos-Vallejos M."/>
        </authorList>
    </citation>
    <scope>NUCLEOTIDE SEQUENCE [LARGE SCALE GENOMIC DNA]</scope>
</reference>
<dbReference type="GeneID" id="113736761"/>
<organism evidence="6 7">
    <name type="scientific">Coffea arabica</name>
    <name type="common">Arabian coffee</name>
    <dbReference type="NCBI Taxonomy" id="13443"/>
    <lineage>
        <taxon>Eukaryota</taxon>
        <taxon>Viridiplantae</taxon>
        <taxon>Streptophyta</taxon>
        <taxon>Embryophyta</taxon>
        <taxon>Tracheophyta</taxon>
        <taxon>Spermatophyta</taxon>
        <taxon>Magnoliopsida</taxon>
        <taxon>eudicotyledons</taxon>
        <taxon>Gunneridae</taxon>
        <taxon>Pentapetalae</taxon>
        <taxon>asterids</taxon>
        <taxon>lamiids</taxon>
        <taxon>Gentianales</taxon>
        <taxon>Rubiaceae</taxon>
        <taxon>Ixoroideae</taxon>
        <taxon>Gardenieae complex</taxon>
        <taxon>Bertiereae - Coffeeae clade</taxon>
        <taxon>Coffeeae</taxon>
        <taxon>Coffea</taxon>
    </lineage>
</organism>
<keyword evidence="1" id="KW-0805">Transcription regulation</keyword>
<dbReference type="CDD" id="cd11378">
    <property type="entry name" value="DUF296"/>
    <property type="match status" value="1"/>
</dbReference>